<dbReference type="RefSeq" id="WP_345587990.1">
    <property type="nucleotide sequence ID" value="NZ_BAABJG010000014.1"/>
</dbReference>
<proteinExistence type="predicted"/>
<feature type="transmembrane region" description="Helical" evidence="1">
    <location>
        <begin position="23"/>
        <end position="40"/>
    </location>
</feature>
<dbReference type="InterPro" id="IPR018719">
    <property type="entry name" value="DUF2243_membrane"/>
</dbReference>
<accession>A0ABW3UTA2</accession>
<evidence type="ECO:0000256" key="1">
    <source>
        <dbReference type="SAM" id="Phobius"/>
    </source>
</evidence>
<reference evidence="3" key="1">
    <citation type="journal article" date="2019" name="Int. J. Syst. Evol. Microbiol.">
        <title>The Global Catalogue of Microorganisms (GCM) 10K type strain sequencing project: providing services to taxonomists for standard genome sequencing and annotation.</title>
        <authorList>
            <consortium name="The Broad Institute Genomics Platform"/>
            <consortium name="The Broad Institute Genome Sequencing Center for Infectious Disease"/>
            <person name="Wu L."/>
            <person name="Ma J."/>
        </authorList>
    </citation>
    <scope>NUCLEOTIDE SEQUENCE [LARGE SCALE GENOMIC DNA]</scope>
    <source>
        <strain evidence="3">CCUG 53270</strain>
    </source>
</reference>
<comment type="caution">
    <text evidence="2">The sequence shown here is derived from an EMBL/GenBank/DDBJ whole genome shotgun (WGS) entry which is preliminary data.</text>
</comment>
<keyword evidence="1" id="KW-0472">Membrane</keyword>
<evidence type="ECO:0000313" key="3">
    <source>
        <dbReference type="Proteomes" id="UP001597180"/>
    </source>
</evidence>
<organism evidence="2 3">
    <name type="scientific">Paenibacillus vulneris</name>
    <dbReference type="NCBI Taxonomy" id="1133364"/>
    <lineage>
        <taxon>Bacteria</taxon>
        <taxon>Bacillati</taxon>
        <taxon>Bacillota</taxon>
        <taxon>Bacilli</taxon>
        <taxon>Bacillales</taxon>
        <taxon>Paenibacillaceae</taxon>
        <taxon>Paenibacillus</taxon>
    </lineage>
</organism>
<keyword evidence="1" id="KW-1133">Transmembrane helix</keyword>
<dbReference type="EMBL" id="JBHTLU010000036">
    <property type="protein sequence ID" value="MFD1223611.1"/>
    <property type="molecule type" value="Genomic_DNA"/>
</dbReference>
<protein>
    <submittedName>
        <fullName evidence="2">DUF2243 domain-containing protein</fullName>
    </submittedName>
</protein>
<keyword evidence="3" id="KW-1185">Reference proteome</keyword>
<evidence type="ECO:0000313" key="2">
    <source>
        <dbReference type="EMBL" id="MFD1223611.1"/>
    </source>
</evidence>
<name>A0ABW3UTA2_9BACL</name>
<keyword evidence="1" id="KW-0812">Transmembrane</keyword>
<dbReference type="Pfam" id="PF10002">
    <property type="entry name" value="DUF2243"/>
    <property type="match status" value="1"/>
</dbReference>
<dbReference type="Proteomes" id="UP001597180">
    <property type="component" value="Unassembled WGS sequence"/>
</dbReference>
<gene>
    <name evidence="2" type="ORF">ACFQ4B_26165</name>
</gene>
<sequence length="46" mass="5485">MLDHHILQIHHVRPGPDQILYDISYDAFALLLLGMGWFLLHQSRFR</sequence>